<name>I3R9S5_HALMT</name>
<dbReference type="Proteomes" id="UP000027075">
    <property type="component" value="Plasmid HMPLAS2"/>
</dbReference>
<reference evidence="2" key="4">
    <citation type="submission" date="2014-05" db="EMBL/GenBank/DDBJ databases">
        <authorList>
            <person name="Wang L."/>
            <person name="Yang H."/>
            <person name="Xiang H."/>
        </authorList>
    </citation>
    <scope>NUCLEOTIDE SEQUENCE</scope>
    <source>
        <strain evidence="2">CGMCC 1.2087</strain>
        <plasmid evidence="2">pHM300</plasmid>
    </source>
</reference>
<evidence type="ECO:0000256" key="1">
    <source>
        <dbReference type="SAM" id="Phobius"/>
    </source>
</evidence>
<feature type="transmembrane region" description="Helical" evidence="1">
    <location>
        <begin position="12"/>
        <end position="31"/>
    </location>
</feature>
<gene>
    <name evidence="2" type="ordered locus">HFX_5151</name>
    <name evidence="3" type="ORF">BM92_18275</name>
</gene>
<protein>
    <submittedName>
        <fullName evidence="3">Phosphatidate cytidylyltransferase</fullName>
    </submittedName>
</protein>
<keyword evidence="1" id="KW-0812">Transmembrane</keyword>
<dbReference type="GeneID" id="40158282"/>
<dbReference type="Pfam" id="PF26260">
    <property type="entry name" value="DUF8064"/>
    <property type="match status" value="1"/>
</dbReference>
<organism evidence="2 4">
    <name type="scientific">Haloferax mediterranei (strain ATCC 33500 / DSM 1411 / JCM 8866 / NBRC 14739 / NCIMB 2177 / R-4)</name>
    <name type="common">Halobacterium mediterranei</name>
    <dbReference type="NCBI Taxonomy" id="523841"/>
    <lineage>
        <taxon>Archaea</taxon>
        <taxon>Methanobacteriati</taxon>
        <taxon>Methanobacteriota</taxon>
        <taxon>Stenosarchaea group</taxon>
        <taxon>Halobacteria</taxon>
        <taxon>Halobacteriales</taxon>
        <taxon>Haloferacaceae</taxon>
        <taxon>Haloferax</taxon>
    </lineage>
</organism>
<feature type="transmembrane region" description="Helical" evidence="1">
    <location>
        <begin position="63"/>
        <end position="83"/>
    </location>
</feature>
<feature type="transmembrane region" description="Helical" evidence="1">
    <location>
        <begin position="89"/>
        <end position="107"/>
    </location>
</feature>
<reference evidence="3 5" key="3">
    <citation type="submission" date="2014-04" db="EMBL/GenBank/DDBJ databases">
        <title>Transcriptional profiles of Haloferax mediterranei on the basis of nitrogen availability.</title>
        <authorList>
            <person name="Bautista V."/>
        </authorList>
    </citation>
    <scope>NUCLEOTIDE SEQUENCE [LARGE SCALE GENOMIC DNA]</scope>
    <source>
        <strain evidence="3">ATCC 33500</strain>
        <strain evidence="5">ATCC 33500 / DSM 1411 / JCM 8866 / NBRC 14739 / NCIMB 2177 / R-4</strain>
        <plasmid evidence="3">HMPLAS2</plasmid>
        <plasmid evidence="5">Plasmid HMPLAS2</plasmid>
    </source>
</reference>
<dbReference type="AlphaFoldDB" id="I3R9S5"/>
<keyword evidence="1" id="KW-1133">Transmembrane helix</keyword>
<dbReference type="RefSeq" id="WP_231512959.1">
    <property type="nucleotide sequence ID" value="NC_017943.1"/>
</dbReference>
<dbReference type="GO" id="GO:0016779">
    <property type="term" value="F:nucleotidyltransferase activity"/>
    <property type="evidence" value="ECO:0007669"/>
    <property type="project" value="UniProtKB-KW"/>
</dbReference>
<geneLocation type="plasmid" evidence="3 5">
    <name>HMPLAS2</name>
</geneLocation>
<keyword evidence="2" id="KW-0614">Plasmid</keyword>
<keyword evidence="3" id="KW-0548">Nucleotidyltransferase</keyword>
<dbReference type="EMBL" id="CP007553">
    <property type="protein sequence ID" value="AHZ24151.1"/>
    <property type="molecule type" value="Genomic_DNA"/>
</dbReference>
<evidence type="ECO:0000313" key="4">
    <source>
        <dbReference type="Proteomes" id="UP000006469"/>
    </source>
</evidence>
<dbReference type="KEGG" id="hme:HFX_5151"/>
<feature type="transmembrane region" description="Helical" evidence="1">
    <location>
        <begin position="37"/>
        <end position="56"/>
    </location>
</feature>
<evidence type="ECO:0000313" key="5">
    <source>
        <dbReference type="Proteomes" id="UP000027075"/>
    </source>
</evidence>
<evidence type="ECO:0000313" key="2">
    <source>
        <dbReference type="EMBL" id="AFK20985.2"/>
    </source>
</evidence>
<keyword evidence="1" id="KW-0472">Membrane</keyword>
<evidence type="ECO:0000313" key="3">
    <source>
        <dbReference type="EMBL" id="AHZ24151.1"/>
    </source>
</evidence>
<dbReference type="InterPro" id="IPR058377">
    <property type="entry name" value="DUF8064"/>
</dbReference>
<dbReference type="EMBL" id="CP001870">
    <property type="protein sequence ID" value="AFK20985.2"/>
    <property type="molecule type" value="Genomic_DNA"/>
</dbReference>
<dbReference type="HOGENOM" id="CLU_2044347_0_0_2"/>
<geneLocation type="plasmid" evidence="2 4">
    <name>pHM300</name>
</geneLocation>
<dbReference type="Proteomes" id="UP000006469">
    <property type="component" value="Plasmid pHM300"/>
</dbReference>
<keyword evidence="3" id="KW-0808">Transferase</keyword>
<sequence>MPSSNVTDRINMWDAAVFVGIVLSLGGIVLFSDEPVTPGLIALAALTFVYVGASVFDDVREHPVYNLAAAVCTVLLFGGIYLIESYQGVIFLALTVLSVFGVVVETYNYRYGTSYLRIDT</sequence>
<reference evidence="2" key="1">
    <citation type="journal article" date="2012" name="Appl. Environ. Microbiol.">
        <title>Identification of the haloarchaeal phasin (PhaP) that functions in polyhydroxyalkanoate accumulation and granule formation in Haloferax mediterranei.</title>
        <authorList>
            <person name="Cai S."/>
            <person name="Cai L."/>
            <person name="Liu H."/>
            <person name="Liu X."/>
            <person name="Han J."/>
            <person name="Zhou J."/>
            <person name="Xiang H."/>
        </authorList>
    </citation>
    <scope>NUCLEOTIDE SEQUENCE</scope>
    <source>
        <strain evidence="2">CGMCC 1.2087</strain>
    </source>
</reference>
<proteinExistence type="predicted"/>
<reference evidence="2 4" key="2">
    <citation type="journal article" date="2012" name="J. Bacteriol.">
        <title>Complete genome sequence of the metabolically versatile halophilic archaeon Haloferax mediterranei, a poly(3-hydroxybutyrate-co-3-hydroxyvalerate) producer.</title>
        <authorList>
            <person name="Han J."/>
            <person name="Zhang F."/>
            <person name="Hou J."/>
            <person name="Liu X."/>
            <person name="Li M."/>
            <person name="Liu H."/>
            <person name="Cai L."/>
            <person name="Zhang B."/>
            <person name="Chen Y."/>
            <person name="Zhou J."/>
            <person name="Hu S."/>
            <person name="Xiang H."/>
        </authorList>
    </citation>
    <scope>NUCLEOTIDE SEQUENCE [LARGE SCALE GENOMIC DNA]</scope>
    <source>
        <strain evidence="4">ATCC 33500 / DSM 1411 / JCM 8866 / NBRC 14739 / NCIMB 2177 / R-4</strain>
        <strain evidence="2">CGMCC 1.2087</strain>
        <plasmid evidence="4">pHM300</plasmid>
    </source>
</reference>
<accession>I3R9S5</accession>